<dbReference type="Pfam" id="PF00112">
    <property type="entry name" value="Peptidase_C1"/>
    <property type="match status" value="1"/>
</dbReference>
<accession>A0A067DHQ2</accession>
<evidence type="ECO:0000259" key="8">
    <source>
        <dbReference type="SMART" id="SM00645"/>
    </source>
</evidence>
<sequence>MVLKFEKSFIIPMFVIIILVITCASQVVSGRSMHEPSIVEKHEQWMAQHGRTYKDELEKAMRLNIFKQNLEYIEKANKEGNRTYKLGTNEFSDLTNEEFRALYTGYNRPVPSVSRQSSRPSTFKYQNVTDVPTSIDWREKGAVTHIKDQGQCGSCWAFSAVAAVEGITQITRGKLIELSEQQLVDCSTDNHGCSGGLMDKAFEYIIENKGLATEADYPYRHEEGTCDNQKEKAVAATISKYEDLPKGDEQALLQAVSNQPVSVCVDASGRAFHFYKSGVLNADCGNNCDHGVAVVGFGTAEEENGAKYWLIKNSWGETWGESGYIRILRDAGLCGIATAASYPVAI</sequence>
<dbReference type="Gene3D" id="3.90.70.10">
    <property type="entry name" value="Cysteine proteinases"/>
    <property type="match status" value="1"/>
</dbReference>
<dbReference type="PROSITE" id="PS00640">
    <property type="entry name" value="THIOL_PROTEASE_ASN"/>
    <property type="match status" value="1"/>
</dbReference>
<dbReference type="Proteomes" id="UP000027120">
    <property type="component" value="Unassembled WGS sequence"/>
</dbReference>
<reference evidence="10 11" key="1">
    <citation type="submission" date="2014-04" db="EMBL/GenBank/DDBJ databases">
        <authorList>
            <consortium name="International Citrus Genome Consortium"/>
            <person name="Gmitter F."/>
            <person name="Chen C."/>
            <person name="Farmerie W."/>
            <person name="Harkins T."/>
            <person name="Desany B."/>
            <person name="Mohiuddin M."/>
            <person name="Kodira C."/>
            <person name="Borodovsky M."/>
            <person name="Lomsadze A."/>
            <person name="Burns P."/>
            <person name="Jenkins J."/>
            <person name="Prochnik S."/>
            <person name="Shu S."/>
            <person name="Chapman J."/>
            <person name="Pitluck S."/>
            <person name="Schmutz J."/>
            <person name="Rokhsar D."/>
        </authorList>
    </citation>
    <scope>NUCLEOTIDE SEQUENCE</scope>
</reference>
<evidence type="ECO:0000256" key="1">
    <source>
        <dbReference type="ARBA" id="ARBA00008455"/>
    </source>
</evidence>
<evidence type="ECO:0000313" key="10">
    <source>
        <dbReference type="EMBL" id="KDO38136.1"/>
    </source>
</evidence>
<dbReference type="PRINTS" id="PR00705">
    <property type="entry name" value="PAPAIN"/>
</dbReference>
<evidence type="ECO:0000259" key="9">
    <source>
        <dbReference type="SMART" id="SM00848"/>
    </source>
</evidence>
<feature type="domain" description="Peptidase C1A papain C-terminal" evidence="8">
    <location>
        <begin position="131"/>
        <end position="344"/>
    </location>
</feature>
<dbReference type="PROSITE" id="PS00139">
    <property type="entry name" value="THIOL_PROTEASE_CYS"/>
    <property type="match status" value="1"/>
</dbReference>
<keyword evidence="3 7" id="KW-0732">Signal</keyword>
<dbReference type="InterPro" id="IPR039417">
    <property type="entry name" value="Peptidase_C1A_papain-like"/>
</dbReference>
<dbReference type="GO" id="GO:0005764">
    <property type="term" value="C:lysosome"/>
    <property type="evidence" value="ECO:0000318"/>
    <property type="project" value="GO_Central"/>
</dbReference>
<dbReference type="InterPro" id="IPR013201">
    <property type="entry name" value="Prot_inhib_I29"/>
</dbReference>
<dbReference type="CDD" id="cd02248">
    <property type="entry name" value="Peptidase_C1A"/>
    <property type="match status" value="1"/>
</dbReference>
<comment type="similarity">
    <text evidence="1">Belongs to the peptidase C1 family.</text>
</comment>
<evidence type="ECO:0000256" key="6">
    <source>
        <dbReference type="ARBA" id="ARBA00023157"/>
    </source>
</evidence>
<keyword evidence="11" id="KW-1185">Reference proteome</keyword>
<evidence type="ECO:0000256" key="4">
    <source>
        <dbReference type="ARBA" id="ARBA00022801"/>
    </source>
</evidence>
<dbReference type="GO" id="GO:0051603">
    <property type="term" value="P:proteolysis involved in protein catabolic process"/>
    <property type="evidence" value="ECO:0000318"/>
    <property type="project" value="GO_Central"/>
</dbReference>
<dbReference type="PANTHER" id="PTHR12411">
    <property type="entry name" value="CYSTEINE PROTEASE FAMILY C1-RELATED"/>
    <property type="match status" value="1"/>
</dbReference>
<dbReference type="SUPFAM" id="SSF54001">
    <property type="entry name" value="Cysteine proteinases"/>
    <property type="match status" value="1"/>
</dbReference>
<keyword evidence="5" id="KW-0788">Thiol protease</keyword>
<dbReference type="EMBL" id="KK788651">
    <property type="protein sequence ID" value="KDO38136.1"/>
    <property type="molecule type" value="Genomic_DNA"/>
</dbReference>
<keyword evidence="4" id="KW-0378">Hydrolase</keyword>
<gene>
    <name evidence="10" type="ORF">CISIN_1g019063mg</name>
</gene>
<dbReference type="AlphaFoldDB" id="A0A067DHQ2"/>
<dbReference type="PaxDb" id="2711-XP_006470294.1"/>
<name>A0A067DHQ2_CITSI</name>
<feature type="signal peptide" evidence="7">
    <location>
        <begin position="1"/>
        <end position="30"/>
    </location>
</feature>
<organism evidence="10 11">
    <name type="scientific">Citrus sinensis</name>
    <name type="common">Sweet orange</name>
    <name type="synonym">Citrus aurantium var. sinensis</name>
    <dbReference type="NCBI Taxonomy" id="2711"/>
    <lineage>
        <taxon>Eukaryota</taxon>
        <taxon>Viridiplantae</taxon>
        <taxon>Streptophyta</taxon>
        <taxon>Embryophyta</taxon>
        <taxon>Tracheophyta</taxon>
        <taxon>Spermatophyta</taxon>
        <taxon>Magnoliopsida</taxon>
        <taxon>eudicotyledons</taxon>
        <taxon>Gunneridae</taxon>
        <taxon>Pentapetalae</taxon>
        <taxon>rosids</taxon>
        <taxon>malvids</taxon>
        <taxon>Sapindales</taxon>
        <taxon>Rutaceae</taxon>
        <taxon>Aurantioideae</taxon>
        <taxon>Citrus</taxon>
    </lineage>
</organism>
<evidence type="ECO:0000256" key="5">
    <source>
        <dbReference type="ARBA" id="ARBA00022807"/>
    </source>
</evidence>
<keyword evidence="6" id="KW-1015">Disulfide bond</keyword>
<feature type="chain" id="PRO_5018668507" description="Cysteine proteinase" evidence="7">
    <location>
        <begin position="31"/>
        <end position="346"/>
    </location>
</feature>
<dbReference type="eggNOG" id="KOG1543">
    <property type="taxonomic scope" value="Eukaryota"/>
</dbReference>
<dbReference type="InterPro" id="IPR038765">
    <property type="entry name" value="Papain-like_cys_pep_sf"/>
</dbReference>
<dbReference type="SMART" id="SM00848">
    <property type="entry name" value="Inhibitor_I29"/>
    <property type="match status" value="1"/>
</dbReference>
<dbReference type="MEROPS" id="I29.003"/>
<dbReference type="GO" id="GO:0004197">
    <property type="term" value="F:cysteine-type endopeptidase activity"/>
    <property type="evidence" value="ECO:0000318"/>
    <property type="project" value="GO_Central"/>
</dbReference>
<evidence type="ECO:0000256" key="7">
    <source>
        <dbReference type="SAM" id="SignalP"/>
    </source>
</evidence>
<evidence type="ECO:0000256" key="2">
    <source>
        <dbReference type="ARBA" id="ARBA00022670"/>
    </source>
</evidence>
<keyword evidence="2" id="KW-0645">Protease</keyword>
<evidence type="ECO:0000256" key="3">
    <source>
        <dbReference type="ARBA" id="ARBA00022729"/>
    </source>
</evidence>
<dbReference type="SMART" id="SM00645">
    <property type="entry name" value="Pept_C1"/>
    <property type="match status" value="1"/>
</dbReference>
<dbReference type="Pfam" id="PF08246">
    <property type="entry name" value="Inhibitor_I29"/>
    <property type="match status" value="1"/>
</dbReference>
<protein>
    <recommendedName>
        <fullName evidence="12">Cysteine proteinase</fullName>
    </recommendedName>
</protein>
<dbReference type="STRING" id="2711.A0A067DHQ2"/>
<evidence type="ECO:0008006" key="12">
    <source>
        <dbReference type="Google" id="ProtNLM"/>
    </source>
</evidence>
<dbReference type="InterPro" id="IPR013128">
    <property type="entry name" value="Peptidase_C1A"/>
</dbReference>
<dbReference type="InterPro" id="IPR025661">
    <property type="entry name" value="Pept_asp_AS"/>
</dbReference>
<feature type="domain" description="Cathepsin propeptide inhibitor" evidence="9">
    <location>
        <begin position="42"/>
        <end position="99"/>
    </location>
</feature>
<dbReference type="InterPro" id="IPR000169">
    <property type="entry name" value="Pept_cys_AS"/>
</dbReference>
<dbReference type="InterPro" id="IPR000668">
    <property type="entry name" value="Peptidase_C1A_C"/>
</dbReference>
<evidence type="ECO:0000313" key="11">
    <source>
        <dbReference type="Proteomes" id="UP000027120"/>
    </source>
</evidence>
<dbReference type="SMR" id="A0A067DHQ2"/>
<proteinExistence type="inferred from homology"/>
<dbReference type="GO" id="GO:0005615">
    <property type="term" value="C:extracellular space"/>
    <property type="evidence" value="ECO:0000318"/>
    <property type="project" value="GO_Central"/>
</dbReference>
<dbReference type="FunFam" id="3.90.70.10:FF:000067">
    <property type="entry name" value="Senescence-specific cysteine protease"/>
    <property type="match status" value="1"/>
</dbReference>